<reference evidence="2 3" key="1">
    <citation type="submission" date="2016-01" db="EMBL/GenBank/DDBJ databases">
        <title>Biosynthesis of antibiotic leucinostatins and their inhibition on Phytophthora in bio-control Purpureocillium lilacinum.</title>
        <authorList>
            <person name="Wang G."/>
            <person name="Liu Z."/>
            <person name="Lin R."/>
            <person name="Li E."/>
            <person name="Mao Z."/>
            <person name="Ling J."/>
            <person name="Yin W."/>
            <person name="Xie B."/>
        </authorList>
    </citation>
    <scope>NUCLEOTIDE SEQUENCE [LARGE SCALE GENOMIC DNA]</scope>
    <source>
        <strain evidence="2">PLBJ-1</strain>
    </source>
</reference>
<gene>
    <name evidence="2" type="ORF">VFPBJ_09427</name>
</gene>
<organism evidence="2 3">
    <name type="scientific">Purpureocillium lilacinum</name>
    <name type="common">Paecilomyces lilacinus</name>
    <dbReference type="NCBI Taxonomy" id="33203"/>
    <lineage>
        <taxon>Eukaryota</taxon>
        <taxon>Fungi</taxon>
        <taxon>Dikarya</taxon>
        <taxon>Ascomycota</taxon>
        <taxon>Pezizomycotina</taxon>
        <taxon>Sordariomycetes</taxon>
        <taxon>Hypocreomycetidae</taxon>
        <taxon>Hypocreales</taxon>
        <taxon>Ophiocordycipitaceae</taxon>
        <taxon>Purpureocillium</taxon>
    </lineage>
</organism>
<keyword evidence="1" id="KW-0812">Transmembrane</keyword>
<dbReference type="Proteomes" id="UP000078240">
    <property type="component" value="Unassembled WGS sequence"/>
</dbReference>
<proteinExistence type="predicted"/>
<sequence length="135" mass="14569">MKPLGPLNHFYGRYFFYCLCLLLSSLLATVPSLLQGQGSNRTFPQDAPLPGNMMSVEHNCQQTEGSCGDSSDGHRTVAPANASTLESISPVSGSCSTCLTRGRRSQDATIVDCLYVRECSMLTVDALTYRKPLAA</sequence>
<dbReference type="AlphaFoldDB" id="A0A179GCD1"/>
<name>A0A179GCD1_PURLI</name>
<accession>A0A179GCD1</accession>
<protein>
    <submittedName>
        <fullName evidence="2">Uncharacterized protein</fullName>
    </submittedName>
</protein>
<evidence type="ECO:0000313" key="3">
    <source>
        <dbReference type="Proteomes" id="UP000078240"/>
    </source>
</evidence>
<comment type="caution">
    <text evidence="2">The sequence shown here is derived from an EMBL/GenBank/DDBJ whole genome shotgun (WGS) entry which is preliminary data.</text>
</comment>
<feature type="transmembrane region" description="Helical" evidence="1">
    <location>
        <begin position="14"/>
        <end position="34"/>
    </location>
</feature>
<dbReference type="EMBL" id="LSBH01000008">
    <property type="protein sequence ID" value="OAQ75454.1"/>
    <property type="molecule type" value="Genomic_DNA"/>
</dbReference>
<evidence type="ECO:0000256" key="1">
    <source>
        <dbReference type="SAM" id="Phobius"/>
    </source>
</evidence>
<evidence type="ECO:0000313" key="2">
    <source>
        <dbReference type="EMBL" id="OAQ75454.1"/>
    </source>
</evidence>
<keyword evidence="1" id="KW-1133">Transmembrane helix</keyword>
<keyword evidence="1" id="KW-0472">Membrane</keyword>